<keyword evidence="6 10" id="KW-1015">Disulfide bond</keyword>
<dbReference type="PRINTS" id="PR00740">
    <property type="entry name" value="GLHYDRLASE27"/>
</dbReference>
<keyword evidence="8" id="KW-0458">Lysosome</keyword>
<dbReference type="Pfam" id="PF17450">
    <property type="entry name" value="Melibiase_2_C"/>
    <property type="match status" value="1"/>
</dbReference>
<dbReference type="CDD" id="cd14792">
    <property type="entry name" value="GH27"/>
    <property type="match status" value="1"/>
</dbReference>
<feature type="chain" id="PRO_5020034882" description="Alpha-galactosidase" evidence="11">
    <location>
        <begin position="17"/>
        <end position="413"/>
    </location>
</feature>
<evidence type="ECO:0000256" key="10">
    <source>
        <dbReference type="RuleBase" id="RU361168"/>
    </source>
</evidence>
<organism evidence="13 14">
    <name type="scientific">Fasciola hepatica</name>
    <name type="common">Liver fluke</name>
    <dbReference type="NCBI Taxonomy" id="6192"/>
    <lineage>
        <taxon>Eukaryota</taxon>
        <taxon>Metazoa</taxon>
        <taxon>Spiralia</taxon>
        <taxon>Lophotrochozoa</taxon>
        <taxon>Platyhelminthes</taxon>
        <taxon>Trematoda</taxon>
        <taxon>Digenea</taxon>
        <taxon>Plagiorchiida</taxon>
        <taxon>Echinostomata</taxon>
        <taxon>Echinostomatoidea</taxon>
        <taxon>Fasciolidae</taxon>
        <taxon>Fasciola</taxon>
    </lineage>
</organism>
<dbReference type="InterPro" id="IPR002241">
    <property type="entry name" value="Glyco_hydro_27"/>
</dbReference>
<keyword evidence="14" id="KW-1185">Reference proteome</keyword>
<dbReference type="FunFam" id="3.20.20.70:FF:000197">
    <property type="entry name" value="Alpha-galactosidase"/>
    <property type="match status" value="1"/>
</dbReference>
<keyword evidence="5" id="KW-0443">Lipid metabolism</keyword>
<name>A0A4E0S2X2_FASHE</name>
<protein>
    <recommendedName>
        <fullName evidence="10">Alpha-galactosidase</fullName>
        <ecNumber evidence="10">3.2.1.-</ecNumber>
    </recommendedName>
</protein>
<dbReference type="Gene3D" id="2.60.40.1180">
    <property type="entry name" value="Golgi alpha-mannosidase II"/>
    <property type="match status" value="1"/>
</dbReference>
<feature type="signal peptide" evidence="11">
    <location>
        <begin position="1"/>
        <end position="16"/>
    </location>
</feature>
<keyword evidence="4 10" id="KW-0378">Hydrolase</keyword>
<evidence type="ECO:0000256" key="6">
    <source>
        <dbReference type="ARBA" id="ARBA00023157"/>
    </source>
</evidence>
<dbReference type="SUPFAM" id="SSF51011">
    <property type="entry name" value="Glycosyl hydrolase domain"/>
    <property type="match status" value="1"/>
</dbReference>
<dbReference type="InterPro" id="IPR017853">
    <property type="entry name" value="GH"/>
</dbReference>
<evidence type="ECO:0000256" key="1">
    <source>
        <dbReference type="ARBA" id="ARBA00004371"/>
    </source>
</evidence>
<dbReference type="GO" id="GO:0016139">
    <property type="term" value="P:glycoside catabolic process"/>
    <property type="evidence" value="ECO:0007669"/>
    <property type="project" value="TreeGrafter"/>
</dbReference>
<comment type="caution">
    <text evidence="13">The sequence shown here is derived from an EMBL/GenBank/DDBJ whole genome shotgun (WGS) entry which is preliminary data.</text>
</comment>
<accession>A0A4E0S2X2</accession>
<gene>
    <name evidence="13" type="ORF">D915_001066</name>
</gene>
<dbReference type="AlphaFoldDB" id="A0A4E0S2X2"/>
<evidence type="ECO:0000256" key="8">
    <source>
        <dbReference type="ARBA" id="ARBA00023228"/>
    </source>
</evidence>
<evidence type="ECO:0000313" key="14">
    <source>
        <dbReference type="Proteomes" id="UP000230066"/>
    </source>
</evidence>
<comment type="subcellular location">
    <subcellularLocation>
        <location evidence="1">Lysosome</location>
    </subcellularLocation>
</comment>
<sequence>MNAFCLLIGLLVAVRALDNGLARKPPMGWMTWQRFRCQVDCKAYPQDCISEALIKRTADRLVRDGFLDAGYEYVVIDDCWQMRFRDRHTSKLVPDPDRFPTGMNALGDYLHERNLKFGIYVDYGKFTCEHYPGSMDYLDLDAKTVAEFGVDYVKMDGCYAQYQQMPAGFEEFSRRLNSTGRPMVFSCEYPVYTPWLENSSMIDWERLQRVCNSWRIYWDVEDQWDRLMTIINVVRQHSELLSSIAGPGHWNDPDMLVLGNFGLSHDQERVQMGMWCMFAAPLLISTDMDELNEKSANLMKNKMLIDIDQDEGGHQAKFVGMKGDVQLWTRQLTRIPNSWAIALLNPKQSGAPIHVPITLEEMNITSNHPESDAFELIDVFTQSEFGVLLQKKSIVMRLNPNGIVMYRVQLRPK</sequence>
<dbReference type="GO" id="GO:0006629">
    <property type="term" value="P:lipid metabolic process"/>
    <property type="evidence" value="ECO:0007669"/>
    <property type="project" value="UniProtKB-KW"/>
</dbReference>
<evidence type="ECO:0000256" key="2">
    <source>
        <dbReference type="ARBA" id="ARBA00009743"/>
    </source>
</evidence>
<dbReference type="SUPFAM" id="SSF51445">
    <property type="entry name" value="(Trans)glycosidases"/>
    <property type="match status" value="1"/>
</dbReference>
<evidence type="ECO:0000256" key="9">
    <source>
        <dbReference type="ARBA" id="ARBA00023295"/>
    </source>
</evidence>
<dbReference type="InterPro" id="IPR000111">
    <property type="entry name" value="Glyco_hydro_27/36_CS"/>
</dbReference>
<dbReference type="InterPro" id="IPR013785">
    <property type="entry name" value="Aldolase_TIM"/>
</dbReference>
<feature type="domain" description="Alpha galactosidase A C-terminal" evidence="12">
    <location>
        <begin position="314"/>
        <end position="402"/>
    </location>
</feature>
<proteinExistence type="inferred from homology"/>
<dbReference type="PANTHER" id="PTHR11452:SF83">
    <property type="entry name" value="ALPHA-GALACTOSIDASE"/>
    <property type="match status" value="1"/>
</dbReference>
<keyword evidence="11" id="KW-0732">Signal</keyword>
<comment type="subunit">
    <text evidence="3 10">Homodimer.</text>
</comment>
<evidence type="ECO:0000313" key="13">
    <source>
        <dbReference type="EMBL" id="THD28132.1"/>
    </source>
</evidence>
<dbReference type="InterPro" id="IPR013780">
    <property type="entry name" value="Glyco_hydro_b"/>
</dbReference>
<dbReference type="Proteomes" id="UP000230066">
    <property type="component" value="Unassembled WGS sequence"/>
</dbReference>
<evidence type="ECO:0000259" key="12">
    <source>
        <dbReference type="Pfam" id="PF17450"/>
    </source>
</evidence>
<evidence type="ECO:0000256" key="7">
    <source>
        <dbReference type="ARBA" id="ARBA00023180"/>
    </source>
</evidence>
<dbReference type="InterPro" id="IPR035373">
    <property type="entry name" value="Melibiase/NAGA_C"/>
</dbReference>
<dbReference type="EC" id="3.2.1.-" evidence="10"/>
<dbReference type="Pfam" id="PF16499">
    <property type="entry name" value="Melibiase_2"/>
    <property type="match status" value="1"/>
</dbReference>
<dbReference type="GO" id="GO:0009311">
    <property type="term" value="P:oligosaccharide metabolic process"/>
    <property type="evidence" value="ECO:0007669"/>
    <property type="project" value="TreeGrafter"/>
</dbReference>
<dbReference type="EMBL" id="JXXN02000229">
    <property type="protein sequence ID" value="THD28132.1"/>
    <property type="molecule type" value="Genomic_DNA"/>
</dbReference>
<evidence type="ECO:0000256" key="5">
    <source>
        <dbReference type="ARBA" id="ARBA00023098"/>
    </source>
</evidence>
<evidence type="ECO:0000256" key="11">
    <source>
        <dbReference type="SAM" id="SignalP"/>
    </source>
</evidence>
<dbReference type="GO" id="GO:0004557">
    <property type="term" value="F:alpha-galactosidase activity"/>
    <property type="evidence" value="ECO:0007669"/>
    <property type="project" value="TreeGrafter"/>
</dbReference>
<comment type="similarity">
    <text evidence="2 10">Belongs to the glycosyl hydrolase 27 family.</text>
</comment>
<dbReference type="Gene3D" id="3.20.20.70">
    <property type="entry name" value="Aldolase class I"/>
    <property type="match status" value="1"/>
</dbReference>
<evidence type="ECO:0000256" key="3">
    <source>
        <dbReference type="ARBA" id="ARBA00011738"/>
    </source>
</evidence>
<keyword evidence="7" id="KW-0325">Glycoprotein</keyword>
<dbReference type="PROSITE" id="PS00512">
    <property type="entry name" value="ALPHA_GALACTOSIDASE"/>
    <property type="match status" value="1"/>
</dbReference>
<dbReference type="PANTHER" id="PTHR11452">
    <property type="entry name" value="ALPHA-GALACTOSIDASE/ALPHA-N-ACETYLGALACTOSAMINIDASE"/>
    <property type="match status" value="1"/>
</dbReference>
<evidence type="ECO:0000256" key="4">
    <source>
        <dbReference type="ARBA" id="ARBA00022801"/>
    </source>
</evidence>
<dbReference type="GO" id="GO:0005764">
    <property type="term" value="C:lysosome"/>
    <property type="evidence" value="ECO:0007669"/>
    <property type="project" value="UniProtKB-SubCell"/>
</dbReference>
<reference evidence="13" key="1">
    <citation type="submission" date="2019-03" db="EMBL/GenBank/DDBJ databases">
        <title>Improved annotation for the trematode Fasciola hepatica.</title>
        <authorList>
            <person name="Choi Y.-J."/>
            <person name="Martin J."/>
            <person name="Mitreva M."/>
        </authorList>
    </citation>
    <scope>NUCLEOTIDE SEQUENCE [LARGE SCALE GENOMIC DNA]</scope>
</reference>
<keyword evidence="9 10" id="KW-0326">Glycosidase</keyword>